<reference evidence="2" key="1">
    <citation type="journal article" date="2010" name="Nat. Biotechnol.">
        <title>Draft genome sequence of the oilseed species Ricinus communis.</title>
        <authorList>
            <person name="Chan A.P."/>
            <person name="Crabtree J."/>
            <person name="Zhao Q."/>
            <person name="Lorenzi H."/>
            <person name="Orvis J."/>
            <person name="Puiu D."/>
            <person name="Melake-Berhan A."/>
            <person name="Jones K.M."/>
            <person name="Redman J."/>
            <person name="Chen G."/>
            <person name="Cahoon E.B."/>
            <person name="Gedil M."/>
            <person name="Stanke M."/>
            <person name="Haas B.J."/>
            <person name="Wortman J.R."/>
            <person name="Fraser-Liggett C.M."/>
            <person name="Ravel J."/>
            <person name="Rabinowicz P.D."/>
        </authorList>
    </citation>
    <scope>NUCLEOTIDE SEQUENCE [LARGE SCALE GENOMIC DNA]</scope>
    <source>
        <strain evidence="2">cv. Hale</strain>
    </source>
</reference>
<gene>
    <name evidence="1" type="ORF">RCOM_1333190</name>
</gene>
<protein>
    <submittedName>
        <fullName evidence="1">Uncharacterized protein</fullName>
    </submittedName>
</protein>
<organism evidence="1 2">
    <name type="scientific">Ricinus communis</name>
    <name type="common">Castor bean</name>
    <dbReference type="NCBI Taxonomy" id="3988"/>
    <lineage>
        <taxon>Eukaryota</taxon>
        <taxon>Viridiplantae</taxon>
        <taxon>Streptophyta</taxon>
        <taxon>Embryophyta</taxon>
        <taxon>Tracheophyta</taxon>
        <taxon>Spermatophyta</taxon>
        <taxon>Magnoliopsida</taxon>
        <taxon>eudicotyledons</taxon>
        <taxon>Gunneridae</taxon>
        <taxon>Pentapetalae</taxon>
        <taxon>rosids</taxon>
        <taxon>fabids</taxon>
        <taxon>Malpighiales</taxon>
        <taxon>Euphorbiaceae</taxon>
        <taxon>Acalyphoideae</taxon>
        <taxon>Acalypheae</taxon>
        <taxon>Ricinus</taxon>
    </lineage>
</organism>
<dbReference type="AlphaFoldDB" id="B9S739"/>
<dbReference type="InParanoid" id="B9S739"/>
<sequence length="97" mass="10365">MVWGVSPGCLPTAVKFPLDMCRFNNGGNGVIIWSTPTADWIEVNMDANTLNIRGKTGSGMVARLSNGTSVAARSATVYGCYNGFGRSLRCNKGFKLD</sequence>
<evidence type="ECO:0000313" key="1">
    <source>
        <dbReference type="EMBL" id="EEF40618.1"/>
    </source>
</evidence>
<dbReference type="Proteomes" id="UP000008311">
    <property type="component" value="Unassembled WGS sequence"/>
</dbReference>
<evidence type="ECO:0000313" key="2">
    <source>
        <dbReference type="Proteomes" id="UP000008311"/>
    </source>
</evidence>
<dbReference type="EMBL" id="EQ973883">
    <property type="protein sequence ID" value="EEF40618.1"/>
    <property type="molecule type" value="Genomic_DNA"/>
</dbReference>
<keyword evidence="2" id="KW-1185">Reference proteome</keyword>
<accession>B9S739</accession>
<proteinExistence type="predicted"/>
<name>B9S739_RICCO</name>